<dbReference type="InterPro" id="IPR036291">
    <property type="entry name" value="NAD(P)-bd_dom_sf"/>
</dbReference>
<keyword evidence="3" id="KW-0560">Oxidoreductase</keyword>
<dbReference type="NCBIfam" id="NF005559">
    <property type="entry name" value="PRK07231.1"/>
    <property type="match status" value="1"/>
</dbReference>
<name>A0ABY4L338_THEAE</name>
<dbReference type="InterPro" id="IPR050259">
    <property type="entry name" value="SDR"/>
</dbReference>
<evidence type="ECO:0000313" key="3">
    <source>
        <dbReference type="EMBL" id="UPT22084.1"/>
    </source>
</evidence>
<evidence type="ECO:0000313" key="4">
    <source>
        <dbReference type="Proteomes" id="UP000832041"/>
    </source>
</evidence>
<dbReference type="GO" id="GO:0047936">
    <property type="term" value="F:glucose 1-dehydrogenase [NAD(P)+] activity"/>
    <property type="evidence" value="ECO:0007669"/>
    <property type="project" value="UniProtKB-EC"/>
</dbReference>
<dbReference type="SUPFAM" id="SSF51735">
    <property type="entry name" value="NAD(P)-binding Rossmann-fold domains"/>
    <property type="match status" value="1"/>
</dbReference>
<dbReference type="RefSeq" id="WP_248590570.1">
    <property type="nucleotide sequence ID" value="NZ_BAABEB010000005.1"/>
</dbReference>
<organism evidence="3 4">
    <name type="scientific">Thermobifida alba</name>
    <name type="common">Thermomonospora alba</name>
    <dbReference type="NCBI Taxonomy" id="53522"/>
    <lineage>
        <taxon>Bacteria</taxon>
        <taxon>Bacillati</taxon>
        <taxon>Actinomycetota</taxon>
        <taxon>Actinomycetes</taxon>
        <taxon>Streptosporangiales</taxon>
        <taxon>Nocardiopsidaceae</taxon>
        <taxon>Thermobifida</taxon>
    </lineage>
</organism>
<dbReference type="PANTHER" id="PTHR42879">
    <property type="entry name" value="3-OXOACYL-(ACYL-CARRIER-PROTEIN) REDUCTASE"/>
    <property type="match status" value="1"/>
</dbReference>
<evidence type="ECO:0000259" key="2">
    <source>
        <dbReference type="SMART" id="SM00822"/>
    </source>
</evidence>
<dbReference type="PRINTS" id="PR00081">
    <property type="entry name" value="GDHRDH"/>
</dbReference>
<dbReference type="PROSITE" id="PS00061">
    <property type="entry name" value="ADH_SHORT"/>
    <property type="match status" value="1"/>
</dbReference>
<evidence type="ECO:0000256" key="1">
    <source>
        <dbReference type="ARBA" id="ARBA00006484"/>
    </source>
</evidence>
<sequence length="262" mass="27193">MGANTPELAGRVALVTGASRGIGRAIARTLAADGAAVVVNYRRDREAAESLVAEITDAGGRAVCVAASVGEVAEVDALADAALDAYGHVDLLVHNAGIASRGLPVAETSFEELHRVVSVHALGVHRLLGRLLPGMREQRRGDVVMISSSEVSEMRPNGAPYNMGKAALEALALTLAKEEVRHGIHVNIVAPGLVATDMGDRLVRAKLGEDSAEALDASMPLGRVCRPDDVARVVRFLVSEDAGYVTGQRIVVDGGVNASPTG</sequence>
<proteinExistence type="inferred from homology"/>
<keyword evidence="4" id="KW-1185">Reference proteome</keyword>
<reference evidence="3 4" key="1">
    <citation type="submission" date="2020-04" db="EMBL/GenBank/DDBJ databases">
        <title>Thermobifida alba genome sequencing and assembly.</title>
        <authorList>
            <person name="Luzics S."/>
            <person name="Horvath B."/>
            <person name="Nagy I."/>
            <person name="Toth A."/>
            <person name="Nagy I."/>
            <person name="Kukolya J."/>
        </authorList>
    </citation>
    <scope>NUCLEOTIDE SEQUENCE [LARGE SCALE GENOMIC DNA]</scope>
    <source>
        <strain evidence="3 4">DSM 43795</strain>
    </source>
</reference>
<dbReference type="InterPro" id="IPR002347">
    <property type="entry name" value="SDR_fam"/>
</dbReference>
<dbReference type="Pfam" id="PF13561">
    <property type="entry name" value="adh_short_C2"/>
    <property type="match status" value="1"/>
</dbReference>
<dbReference type="InterPro" id="IPR057326">
    <property type="entry name" value="KR_dom"/>
</dbReference>
<dbReference type="EC" id="1.1.1.47" evidence="3"/>
<dbReference type="InterPro" id="IPR020904">
    <property type="entry name" value="Sc_DH/Rdtase_CS"/>
</dbReference>
<dbReference type="SMART" id="SM00822">
    <property type="entry name" value="PKS_KR"/>
    <property type="match status" value="1"/>
</dbReference>
<dbReference type="Proteomes" id="UP000832041">
    <property type="component" value="Chromosome"/>
</dbReference>
<dbReference type="Gene3D" id="3.40.50.720">
    <property type="entry name" value="NAD(P)-binding Rossmann-like Domain"/>
    <property type="match status" value="1"/>
</dbReference>
<protein>
    <submittedName>
        <fullName evidence="3">Glucose 1-dehydrogenase</fullName>
        <ecNumber evidence="3">1.1.1.47</ecNumber>
    </submittedName>
</protein>
<dbReference type="PRINTS" id="PR00080">
    <property type="entry name" value="SDRFAMILY"/>
</dbReference>
<comment type="similarity">
    <text evidence="1">Belongs to the short-chain dehydrogenases/reductases (SDR) family.</text>
</comment>
<accession>A0ABY4L338</accession>
<feature type="domain" description="Ketoreductase" evidence="2">
    <location>
        <begin position="11"/>
        <end position="197"/>
    </location>
</feature>
<dbReference type="PANTHER" id="PTHR42879:SF2">
    <property type="entry name" value="3-OXOACYL-[ACYL-CARRIER-PROTEIN] REDUCTASE FABG"/>
    <property type="match status" value="1"/>
</dbReference>
<dbReference type="EMBL" id="CP051627">
    <property type="protein sequence ID" value="UPT22084.1"/>
    <property type="molecule type" value="Genomic_DNA"/>
</dbReference>
<gene>
    <name evidence="3" type="ORF">FOF52_14860</name>
</gene>